<proteinExistence type="predicted"/>
<sequence length="49" mass="5742">MVKEFILTAFLRLGPDNIGFKVEIGPLKIINESRQYKMTNFKMKTFYGI</sequence>
<dbReference type="EMBL" id="MAGO01000004">
    <property type="protein sequence ID" value="OCC15614.1"/>
    <property type="molecule type" value="Genomic_DNA"/>
</dbReference>
<dbReference type="AlphaFoldDB" id="A0A1B9F6Z4"/>
<reference evidence="1 2" key="1">
    <citation type="submission" date="2016-06" db="EMBL/GenBank/DDBJ databases">
        <title>Respiratory ammonification of nitrate coupled to the oxidation of elemental sulfur in deep-sea autotrophic thermophilic bacteria.</title>
        <authorList>
            <person name="Slobodkina G.B."/>
            <person name="Mardanov A.V."/>
            <person name="Ravin N.V."/>
            <person name="Frolova A.A."/>
            <person name="Viryasiv M.B."/>
            <person name="Chernyh N.A."/>
            <person name="Bonch-Osmolovskaya E.A."/>
            <person name="Slobodkin A.I."/>
        </authorList>
    </citation>
    <scope>NUCLEOTIDE SEQUENCE [LARGE SCALE GENOMIC DNA]</scope>
    <source>
        <strain evidence="1 2">S69</strain>
    </source>
</reference>
<comment type="caution">
    <text evidence="1">The sequence shown here is derived from an EMBL/GenBank/DDBJ whole genome shotgun (WGS) entry which is preliminary data.</text>
</comment>
<dbReference type="Proteomes" id="UP000093080">
    <property type="component" value="Unassembled WGS sequence"/>
</dbReference>
<name>A0A1B9F6Z4_9BACT</name>
<accession>A0A1B9F6Z4</accession>
<evidence type="ECO:0000313" key="2">
    <source>
        <dbReference type="Proteomes" id="UP000093080"/>
    </source>
</evidence>
<dbReference type="STRING" id="1156395.DBT_0965"/>
<organism evidence="1 2">
    <name type="scientific">Dissulfuribacter thermophilus</name>
    <dbReference type="NCBI Taxonomy" id="1156395"/>
    <lineage>
        <taxon>Bacteria</taxon>
        <taxon>Pseudomonadati</taxon>
        <taxon>Thermodesulfobacteriota</taxon>
        <taxon>Dissulfuribacteria</taxon>
        <taxon>Dissulfuribacterales</taxon>
        <taxon>Dissulfuribacteraceae</taxon>
        <taxon>Dissulfuribacter</taxon>
    </lineage>
</organism>
<keyword evidence="2" id="KW-1185">Reference proteome</keyword>
<evidence type="ECO:0000313" key="1">
    <source>
        <dbReference type="EMBL" id="OCC15614.1"/>
    </source>
</evidence>
<gene>
    <name evidence="1" type="ORF">DBT_0965</name>
</gene>
<protein>
    <submittedName>
        <fullName evidence="1">Uncharacterized protein</fullName>
    </submittedName>
</protein>